<dbReference type="STRING" id="1122159.SAMN02745246_03210"/>
<dbReference type="Proteomes" id="UP000290608">
    <property type="component" value="Unassembled WGS sequence"/>
</dbReference>
<reference evidence="2 3" key="1">
    <citation type="submission" date="2018-07" db="EMBL/GenBank/DDBJ databases">
        <title>Leeuwenhoekiella genomics.</title>
        <authorList>
            <person name="Tahon G."/>
            <person name="Willems A."/>
        </authorList>
    </citation>
    <scope>NUCLEOTIDE SEQUENCE [LARGE SCALE GENOMIC DNA]</scope>
    <source>
        <strain evidence="2 3">LMG 1345</strain>
    </source>
</reference>
<gene>
    <name evidence="2" type="ORF">DSL99_2914</name>
</gene>
<feature type="signal peptide" evidence="1">
    <location>
        <begin position="1"/>
        <end position="23"/>
    </location>
</feature>
<evidence type="ECO:0000313" key="3">
    <source>
        <dbReference type="Proteomes" id="UP000290608"/>
    </source>
</evidence>
<evidence type="ECO:0000256" key="1">
    <source>
        <dbReference type="SAM" id="SignalP"/>
    </source>
</evidence>
<dbReference type="EMBL" id="QOVL01000015">
    <property type="protein sequence ID" value="RXG27390.1"/>
    <property type="molecule type" value="Genomic_DNA"/>
</dbReference>
<dbReference type="AlphaFoldDB" id="A0A4Q0PJ60"/>
<dbReference type="RefSeq" id="WP_241652640.1">
    <property type="nucleotide sequence ID" value="NZ_QOVL01000015.1"/>
</dbReference>
<keyword evidence="1" id="KW-0732">Signal</keyword>
<accession>A0A4Q0PJ60</accession>
<name>A0A4Q0PJ60_9FLAO</name>
<comment type="caution">
    <text evidence="2">The sequence shown here is derived from an EMBL/GenBank/DDBJ whole genome shotgun (WGS) entry which is preliminary data.</text>
</comment>
<proteinExistence type="predicted"/>
<organism evidence="2 3">
    <name type="scientific">Leeuwenhoekiella marinoflava</name>
    <dbReference type="NCBI Taxonomy" id="988"/>
    <lineage>
        <taxon>Bacteria</taxon>
        <taxon>Pseudomonadati</taxon>
        <taxon>Bacteroidota</taxon>
        <taxon>Flavobacteriia</taxon>
        <taxon>Flavobacteriales</taxon>
        <taxon>Flavobacteriaceae</taxon>
        <taxon>Leeuwenhoekiella</taxon>
    </lineage>
</organism>
<protein>
    <recommendedName>
        <fullName evidence="4">Outer membrane beta-barrel porin/alpha-amylase</fullName>
    </recommendedName>
</protein>
<evidence type="ECO:0000313" key="2">
    <source>
        <dbReference type="EMBL" id="RXG27390.1"/>
    </source>
</evidence>
<sequence>MNVNLRFLAGALFMLPVMMIAQSPVSGFMKAKGYGSITASFSSEKYDEVFLVPTKVDGVPVFNEVQTTSYSLYAEYGISDNFNLVFNLPYIKSEGEATPETLANNGFENERKGVQDVSLYGKYRFASKATPNGMINFIAAAGIETPLGDYRVDEELQSIIAIGNRSTDITGLAIATYKHNGGFFATGQIGYSLRSNSVPNALLSEVKLGYAASKFYLDAYVANQLSDDSGVDILGEGFTGFFPATRVNYTRIGFNAYVPVYKGIGVSGGYSNYIEGRNLGDADGFNWGVTYSF</sequence>
<evidence type="ECO:0008006" key="4">
    <source>
        <dbReference type="Google" id="ProtNLM"/>
    </source>
</evidence>
<feature type="chain" id="PRO_5020820688" description="Outer membrane beta-barrel porin/alpha-amylase" evidence="1">
    <location>
        <begin position="24"/>
        <end position="293"/>
    </location>
</feature>